<keyword evidence="2 8" id="KW-0813">Transport</keyword>
<keyword evidence="7 8" id="KW-0472">Membrane</keyword>
<feature type="compositionally biased region" description="Low complexity" evidence="9">
    <location>
        <begin position="20"/>
        <end position="35"/>
    </location>
</feature>
<dbReference type="SUPFAM" id="SSF161098">
    <property type="entry name" value="MetI-like"/>
    <property type="match status" value="2"/>
</dbReference>
<dbReference type="Proteomes" id="UP000284057">
    <property type="component" value="Unassembled WGS sequence"/>
</dbReference>
<feature type="domain" description="ABC transmembrane type-1" evidence="10">
    <location>
        <begin position="392"/>
        <end position="582"/>
    </location>
</feature>
<feature type="transmembrane region" description="Helical" evidence="8">
    <location>
        <begin position="224"/>
        <end position="246"/>
    </location>
</feature>
<dbReference type="InterPro" id="IPR035906">
    <property type="entry name" value="MetI-like_sf"/>
</dbReference>
<dbReference type="InterPro" id="IPR000515">
    <property type="entry name" value="MetI-like"/>
</dbReference>
<feature type="transmembrane region" description="Helical" evidence="8">
    <location>
        <begin position="396"/>
        <end position="418"/>
    </location>
</feature>
<evidence type="ECO:0000256" key="5">
    <source>
        <dbReference type="ARBA" id="ARBA00022692"/>
    </source>
</evidence>
<keyword evidence="6 8" id="KW-1133">Transmembrane helix</keyword>
<evidence type="ECO:0000256" key="6">
    <source>
        <dbReference type="ARBA" id="ARBA00022989"/>
    </source>
</evidence>
<dbReference type="Gene3D" id="1.10.3720.10">
    <property type="entry name" value="MetI-like"/>
    <property type="match status" value="2"/>
</dbReference>
<feature type="transmembrane region" description="Helical" evidence="8">
    <location>
        <begin position="563"/>
        <end position="583"/>
    </location>
</feature>
<dbReference type="GO" id="GO:0005886">
    <property type="term" value="C:plasma membrane"/>
    <property type="evidence" value="ECO:0007669"/>
    <property type="project" value="UniProtKB-SubCell"/>
</dbReference>
<feature type="transmembrane region" description="Helical" evidence="8">
    <location>
        <begin position="99"/>
        <end position="121"/>
    </location>
</feature>
<feature type="transmembrane region" description="Helical" evidence="8">
    <location>
        <begin position="130"/>
        <end position="153"/>
    </location>
</feature>
<name>A0A418KWX9_9ACTN</name>
<dbReference type="PANTHER" id="PTHR43357:SF4">
    <property type="entry name" value="INNER MEMBRANE ABC TRANSPORTER PERMEASE PROTEIN YDCV"/>
    <property type="match status" value="1"/>
</dbReference>
<evidence type="ECO:0000256" key="7">
    <source>
        <dbReference type="ARBA" id="ARBA00023136"/>
    </source>
</evidence>
<comment type="caution">
    <text evidence="11">The sequence shown here is derived from an EMBL/GenBank/DDBJ whole genome shotgun (WGS) entry which is preliminary data.</text>
</comment>
<keyword evidence="3" id="KW-1003">Cell membrane</keyword>
<evidence type="ECO:0000259" key="10">
    <source>
        <dbReference type="PROSITE" id="PS50928"/>
    </source>
</evidence>
<evidence type="ECO:0000313" key="12">
    <source>
        <dbReference type="Proteomes" id="UP000284057"/>
    </source>
</evidence>
<evidence type="ECO:0000256" key="4">
    <source>
        <dbReference type="ARBA" id="ARBA00022519"/>
    </source>
</evidence>
<gene>
    <name evidence="11" type="ORF">DY240_01860</name>
</gene>
<dbReference type="Pfam" id="PF00528">
    <property type="entry name" value="BPD_transp_1"/>
    <property type="match status" value="2"/>
</dbReference>
<dbReference type="PROSITE" id="PS50928">
    <property type="entry name" value="ABC_TM1"/>
    <property type="match status" value="2"/>
</dbReference>
<evidence type="ECO:0000256" key="1">
    <source>
        <dbReference type="ARBA" id="ARBA00004429"/>
    </source>
</evidence>
<feature type="transmembrane region" description="Helical" evidence="8">
    <location>
        <begin position="430"/>
        <end position="452"/>
    </location>
</feature>
<dbReference type="EMBL" id="QUAL01000018">
    <property type="protein sequence ID" value="RIQ35874.1"/>
    <property type="molecule type" value="Genomic_DNA"/>
</dbReference>
<evidence type="ECO:0000256" key="9">
    <source>
        <dbReference type="SAM" id="MobiDB-lite"/>
    </source>
</evidence>
<reference evidence="11 12" key="1">
    <citation type="submission" date="2018-09" db="EMBL/GenBank/DDBJ databases">
        <title>Isolation, diversity and antifungal activity of actinobacteria from wheat.</title>
        <authorList>
            <person name="Han C."/>
        </authorList>
    </citation>
    <scope>NUCLEOTIDE SEQUENCE [LARGE SCALE GENOMIC DNA]</scope>
    <source>
        <strain evidence="11 12">NEAU-YY265</strain>
    </source>
</reference>
<keyword evidence="4" id="KW-0997">Cell inner membrane</keyword>
<protein>
    <submittedName>
        <fullName evidence="11">Iron ABC transporter permease</fullName>
    </submittedName>
</protein>
<organism evidence="11 12">
    <name type="scientific">Jiangella rhizosphaerae</name>
    <dbReference type="NCBI Taxonomy" id="2293569"/>
    <lineage>
        <taxon>Bacteria</taxon>
        <taxon>Bacillati</taxon>
        <taxon>Actinomycetota</taxon>
        <taxon>Actinomycetes</taxon>
        <taxon>Jiangellales</taxon>
        <taxon>Jiangellaceae</taxon>
        <taxon>Jiangella</taxon>
    </lineage>
</organism>
<feature type="transmembrane region" description="Helical" evidence="8">
    <location>
        <begin position="510"/>
        <end position="531"/>
    </location>
</feature>
<feature type="transmembrane region" description="Helical" evidence="8">
    <location>
        <begin position="458"/>
        <end position="475"/>
    </location>
</feature>
<proteinExistence type="inferred from homology"/>
<evidence type="ECO:0000256" key="8">
    <source>
        <dbReference type="RuleBase" id="RU363032"/>
    </source>
</evidence>
<dbReference type="AlphaFoldDB" id="A0A418KWX9"/>
<feature type="transmembrane region" description="Helical" evidence="8">
    <location>
        <begin position="44"/>
        <end position="68"/>
    </location>
</feature>
<accession>A0A418KWX9</accession>
<evidence type="ECO:0000256" key="2">
    <source>
        <dbReference type="ARBA" id="ARBA00022448"/>
    </source>
</evidence>
<comment type="subcellular location">
    <subcellularLocation>
        <location evidence="1">Cell inner membrane</location>
        <topology evidence="1">Multi-pass membrane protein</topology>
    </subcellularLocation>
    <subcellularLocation>
        <location evidence="8">Cell membrane</location>
        <topology evidence="8">Multi-pass membrane protein</topology>
    </subcellularLocation>
</comment>
<dbReference type="CDD" id="cd06261">
    <property type="entry name" value="TM_PBP2"/>
    <property type="match status" value="2"/>
</dbReference>
<feature type="transmembrane region" description="Helical" evidence="8">
    <location>
        <begin position="333"/>
        <end position="357"/>
    </location>
</feature>
<sequence length="594" mass="64422">MGDALGRGHPRRGPGMTQLADAGPAPSPDAAPGAERGPRRPRAVYVLGVVVLAILAYLVLSPLFYLAWRGLTTGEGFSLANISAAYSVEGTPEMLVNSFVFAFGSAAVSTVSGTALAFFCVRSNAPLKPLLYAASIVPLIIPGILFTIAWVFLLSEDVGVINILLRSVGLDFLQIDAFSLLGMALIDGMHLSPLVFLLMFAAFKATDPALEESALMSGASVPSVIRKVTLPLVRPALFGAILVMVVRGLESFETPAVLGIPSGNWVFTSRIYQALHTYPVRYDIAAIYSISLLLLTVAGLLFVQRVNRRGERFQTISGKGFRPRPLDLGRWRWPVSVLFALYFVVVVVLPVAILVWMSLLPYYQTPSIDALDTLTLRNYERMFDMPGVVDAVRNSAILAVTSATAVMLFTSVVAWFVLKSRMRGARFLETLASFPLAMPGLVLGVALIFIYLRSPLPIYGTLLILFIAYVTRYLPYGIRYATSSLGQVSAELEDSAQMSGATWRDTFRRVVVPLMAPGIVAGWVYIVVVSVRELSSSILLYSQDTRVLSVTIWELWENGETGVLAAVGVVMVVALMILVGVAYKLGARVGVRDL</sequence>
<comment type="similarity">
    <text evidence="8">Belongs to the binding-protein-dependent transport system permease family.</text>
</comment>
<dbReference type="PANTHER" id="PTHR43357">
    <property type="entry name" value="INNER MEMBRANE ABC TRANSPORTER PERMEASE PROTEIN YDCV"/>
    <property type="match status" value="1"/>
</dbReference>
<evidence type="ECO:0000256" key="3">
    <source>
        <dbReference type="ARBA" id="ARBA00022475"/>
    </source>
</evidence>
<feature type="transmembrane region" description="Helical" evidence="8">
    <location>
        <begin position="285"/>
        <end position="303"/>
    </location>
</feature>
<evidence type="ECO:0000313" key="11">
    <source>
        <dbReference type="EMBL" id="RIQ35874.1"/>
    </source>
</evidence>
<feature type="transmembrane region" description="Helical" evidence="8">
    <location>
        <begin position="173"/>
        <end position="203"/>
    </location>
</feature>
<keyword evidence="12" id="KW-1185">Reference proteome</keyword>
<feature type="domain" description="ABC transmembrane type-1" evidence="10">
    <location>
        <begin position="95"/>
        <end position="303"/>
    </location>
</feature>
<feature type="region of interest" description="Disordered" evidence="9">
    <location>
        <begin position="1"/>
        <end position="38"/>
    </location>
</feature>
<keyword evidence="5 8" id="KW-0812">Transmembrane</keyword>
<dbReference type="GO" id="GO:0055085">
    <property type="term" value="P:transmembrane transport"/>
    <property type="evidence" value="ECO:0007669"/>
    <property type="project" value="InterPro"/>
</dbReference>